<comment type="similarity">
    <text evidence="2">Belongs to the EPSP synthase family.</text>
</comment>
<dbReference type="PIRSF" id="PIRSF000505">
    <property type="entry name" value="EPSPS"/>
    <property type="match status" value="1"/>
</dbReference>
<dbReference type="GO" id="GO:0009073">
    <property type="term" value="P:aromatic amino acid family biosynthetic process"/>
    <property type="evidence" value="ECO:0007669"/>
    <property type="project" value="UniProtKB-KW"/>
</dbReference>
<dbReference type="InterPro" id="IPR013792">
    <property type="entry name" value="RNA3'P_cycl/enolpyr_Trfase_a/b"/>
</dbReference>
<dbReference type="Gene3D" id="3.65.10.10">
    <property type="entry name" value="Enolpyruvate transferase domain"/>
    <property type="match status" value="2"/>
</dbReference>
<dbReference type="UniPathway" id="UPA00053">
    <property type="reaction ID" value="UER00089"/>
</dbReference>
<comment type="pathway">
    <text evidence="1">Metabolic intermediate biosynthesis; chorismate biosynthesis; chorismate from D-erythrose 4-phosphate and phosphoenolpyruvate: step 6/7.</text>
</comment>
<dbReference type="PANTHER" id="PTHR21090">
    <property type="entry name" value="AROM/DEHYDROQUINATE SYNTHASE"/>
    <property type="match status" value="1"/>
</dbReference>
<evidence type="ECO:0000256" key="1">
    <source>
        <dbReference type="ARBA" id="ARBA00004811"/>
    </source>
</evidence>
<dbReference type="GO" id="GO:0008652">
    <property type="term" value="P:amino acid biosynthetic process"/>
    <property type="evidence" value="ECO:0007669"/>
    <property type="project" value="UniProtKB-KW"/>
</dbReference>
<comment type="catalytic activity">
    <reaction evidence="7">
        <text>3-phosphoshikimate + phosphoenolpyruvate = 5-O-(1-carboxyvinyl)-3-phosphoshikimate + phosphate</text>
        <dbReference type="Rhea" id="RHEA:21256"/>
        <dbReference type="ChEBI" id="CHEBI:43474"/>
        <dbReference type="ChEBI" id="CHEBI:57701"/>
        <dbReference type="ChEBI" id="CHEBI:58702"/>
        <dbReference type="ChEBI" id="CHEBI:145989"/>
        <dbReference type="EC" id="2.5.1.19"/>
    </reaction>
    <physiologicalReaction direction="left-to-right" evidence="7">
        <dbReference type="Rhea" id="RHEA:21257"/>
    </physiologicalReaction>
</comment>
<keyword evidence="6" id="KW-0057">Aromatic amino acid biosynthesis</keyword>
<name>A0A3B0TW30_9ZZZZ</name>
<dbReference type="EC" id="2.5.1.19" evidence="3"/>
<evidence type="ECO:0000256" key="5">
    <source>
        <dbReference type="ARBA" id="ARBA00022679"/>
    </source>
</evidence>
<dbReference type="InterPro" id="IPR036968">
    <property type="entry name" value="Enolpyruvate_Tfrase_sf"/>
</dbReference>
<organism evidence="9">
    <name type="scientific">hydrothermal vent metagenome</name>
    <dbReference type="NCBI Taxonomy" id="652676"/>
    <lineage>
        <taxon>unclassified sequences</taxon>
        <taxon>metagenomes</taxon>
        <taxon>ecological metagenomes</taxon>
    </lineage>
</organism>
<reference evidence="9" key="1">
    <citation type="submission" date="2018-06" db="EMBL/GenBank/DDBJ databases">
        <authorList>
            <person name="Zhirakovskaya E."/>
        </authorList>
    </citation>
    <scope>NUCLEOTIDE SEQUENCE</scope>
</reference>
<evidence type="ECO:0000259" key="8">
    <source>
        <dbReference type="Pfam" id="PF00275"/>
    </source>
</evidence>
<sequence length="460" mass="48791">MADDNIENLDIDYENFEYQDSATPWTALTGVKSIRVEPAKAPIIADIAVSGSKSVSNRALILAGMASGTTRLGGLLRSDDTWWCADVLRRLGCAVEFDGTNATIKGVGDVGPKPSSLHVGSAGTISRFLPPVLAAGHAGKWKITASKQMSSRPVGALFDALRSGGGKVECLEGENTYPAIVHGNSFMGGAITMSGAVSSQFISGILMGGAMAENGLDLTVEGGIVQSEYVQITLDVMAHFGAKIKNQNDFTRFFVEPASYRAKDLMVEADASTATYFAALAAVTRGNIKLTNIGKNTRQPDYGFLEILERMGCVVERSETASAIKMDGQLRGGFSVDMRPLSDATLTLAAIAPFADGPIHMHGVAHIRHHECDRISAMCASLTKLGIKVEEHEDGMTVHPGVPQFGVMDTFEDHRMAMALAVLGVAGNGIELLDPGCVSKTCPSFFEQLEQIGIGNEKSS</sequence>
<accession>A0A3B0TW30</accession>
<dbReference type="NCBIfam" id="TIGR01356">
    <property type="entry name" value="aroA"/>
    <property type="match status" value="1"/>
</dbReference>
<evidence type="ECO:0000256" key="4">
    <source>
        <dbReference type="ARBA" id="ARBA00022605"/>
    </source>
</evidence>
<gene>
    <name evidence="9" type="ORF">MNBD_ALPHA11-474</name>
</gene>
<dbReference type="AlphaFoldDB" id="A0A3B0TW30"/>
<dbReference type="SUPFAM" id="SSF55205">
    <property type="entry name" value="EPT/RTPC-like"/>
    <property type="match status" value="1"/>
</dbReference>
<dbReference type="InterPro" id="IPR006264">
    <property type="entry name" value="EPSP_synthase"/>
</dbReference>
<feature type="domain" description="Enolpyruvate transferase" evidence="8">
    <location>
        <begin position="41"/>
        <end position="449"/>
    </location>
</feature>
<dbReference type="GO" id="GO:0003866">
    <property type="term" value="F:3-phosphoshikimate 1-carboxyvinyltransferase activity"/>
    <property type="evidence" value="ECO:0007669"/>
    <property type="project" value="UniProtKB-EC"/>
</dbReference>
<dbReference type="HAMAP" id="MF_00210">
    <property type="entry name" value="EPSP_synth"/>
    <property type="match status" value="1"/>
</dbReference>
<proteinExistence type="inferred from homology"/>
<keyword evidence="5 9" id="KW-0808">Transferase</keyword>
<dbReference type="CDD" id="cd01556">
    <property type="entry name" value="EPSP_synthase"/>
    <property type="match status" value="1"/>
</dbReference>
<dbReference type="PROSITE" id="PS00885">
    <property type="entry name" value="EPSP_SYNTHASE_2"/>
    <property type="match status" value="1"/>
</dbReference>
<evidence type="ECO:0000256" key="2">
    <source>
        <dbReference type="ARBA" id="ARBA00009948"/>
    </source>
</evidence>
<dbReference type="Pfam" id="PF00275">
    <property type="entry name" value="EPSP_synthase"/>
    <property type="match status" value="1"/>
</dbReference>
<evidence type="ECO:0000256" key="6">
    <source>
        <dbReference type="ARBA" id="ARBA00023141"/>
    </source>
</evidence>
<dbReference type="InterPro" id="IPR001986">
    <property type="entry name" value="Enolpyruvate_Tfrase_dom"/>
</dbReference>
<keyword evidence="4" id="KW-0028">Amino-acid biosynthesis</keyword>
<evidence type="ECO:0000256" key="7">
    <source>
        <dbReference type="ARBA" id="ARBA00044633"/>
    </source>
</evidence>
<dbReference type="InterPro" id="IPR023193">
    <property type="entry name" value="EPSP_synthase_CS"/>
</dbReference>
<dbReference type="GO" id="GO:0009423">
    <property type="term" value="P:chorismate biosynthetic process"/>
    <property type="evidence" value="ECO:0007669"/>
    <property type="project" value="UniProtKB-UniPathway"/>
</dbReference>
<dbReference type="EMBL" id="UOEQ01000403">
    <property type="protein sequence ID" value="VAW22208.1"/>
    <property type="molecule type" value="Genomic_DNA"/>
</dbReference>
<evidence type="ECO:0000313" key="9">
    <source>
        <dbReference type="EMBL" id="VAW22208.1"/>
    </source>
</evidence>
<protein>
    <recommendedName>
        <fullName evidence="3">3-phosphoshikimate 1-carboxyvinyltransferase</fullName>
        <ecNumber evidence="3">2.5.1.19</ecNumber>
    </recommendedName>
</protein>
<evidence type="ECO:0000256" key="3">
    <source>
        <dbReference type="ARBA" id="ARBA00012450"/>
    </source>
</evidence>
<dbReference type="PANTHER" id="PTHR21090:SF5">
    <property type="entry name" value="PENTAFUNCTIONAL AROM POLYPEPTIDE"/>
    <property type="match status" value="1"/>
</dbReference>